<name>A0A931B5L9_9ACTN</name>
<dbReference type="Proteomes" id="UP000657385">
    <property type="component" value="Unassembled WGS sequence"/>
</dbReference>
<sequence>MTGFGKTGESVAEWFATHLPEGLFEETPVVVVDREEITVVGPIPAGDDAVEDPISDYRERTRGERMRVARAAEERFDKKVSWGVQHEGRRVMFTHLAVPAMTRLRQPERQVLDTLVAGGVARSRSEALAWCVRQVGENADTWLTDLRDALRHVQEVRRQGPDEKK</sequence>
<evidence type="ECO:0000313" key="1">
    <source>
        <dbReference type="EMBL" id="MBF9071549.1"/>
    </source>
</evidence>
<comment type="caution">
    <text evidence="1">The sequence shown here is derived from an EMBL/GenBank/DDBJ whole genome shotgun (WGS) entry which is preliminary data.</text>
</comment>
<reference evidence="1" key="1">
    <citation type="submission" date="2020-11" db="EMBL/GenBank/DDBJ databases">
        <title>Isolation and identification of active actinomycetes.</title>
        <authorList>
            <person name="Yu B."/>
        </authorList>
    </citation>
    <scope>NUCLEOTIDE SEQUENCE</scope>
    <source>
        <strain evidence="1">NEAU-YB345</strain>
    </source>
</reference>
<proteinExistence type="predicted"/>
<gene>
    <name evidence="1" type="ORF">I2501_26360</name>
</gene>
<dbReference type="AlphaFoldDB" id="A0A931B5L9"/>
<dbReference type="EMBL" id="JADPRT010000012">
    <property type="protein sequence ID" value="MBF9071549.1"/>
    <property type="molecule type" value="Genomic_DNA"/>
</dbReference>
<evidence type="ECO:0008006" key="3">
    <source>
        <dbReference type="Google" id="ProtNLM"/>
    </source>
</evidence>
<organism evidence="1 2">
    <name type="scientific">Streptacidiphilus fuscans</name>
    <dbReference type="NCBI Taxonomy" id="2789292"/>
    <lineage>
        <taxon>Bacteria</taxon>
        <taxon>Bacillati</taxon>
        <taxon>Actinomycetota</taxon>
        <taxon>Actinomycetes</taxon>
        <taxon>Kitasatosporales</taxon>
        <taxon>Streptomycetaceae</taxon>
        <taxon>Streptacidiphilus</taxon>
    </lineage>
</organism>
<accession>A0A931B5L9</accession>
<protein>
    <recommendedName>
        <fullName evidence="3">Smu12A</fullName>
    </recommendedName>
</protein>
<keyword evidence="2" id="KW-1185">Reference proteome</keyword>
<evidence type="ECO:0000313" key="2">
    <source>
        <dbReference type="Proteomes" id="UP000657385"/>
    </source>
</evidence>
<dbReference type="RefSeq" id="WP_196196719.1">
    <property type="nucleotide sequence ID" value="NZ_JADPRT010000012.1"/>
</dbReference>